<dbReference type="PANTHER" id="PTHR34273:SF2">
    <property type="entry name" value="METHYLTHIORIBOSE KINASE"/>
    <property type="match status" value="1"/>
</dbReference>
<dbReference type="Gene3D" id="3.90.1200.10">
    <property type="match status" value="1"/>
</dbReference>
<evidence type="ECO:0000256" key="1">
    <source>
        <dbReference type="ARBA" id="ARBA00010165"/>
    </source>
</evidence>
<keyword evidence="3" id="KW-0547">Nucleotide-binding</keyword>
<organism evidence="7 8">
    <name type="scientific">Tetrapyrgos nigripes</name>
    <dbReference type="NCBI Taxonomy" id="182062"/>
    <lineage>
        <taxon>Eukaryota</taxon>
        <taxon>Fungi</taxon>
        <taxon>Dikarya</taxon>
        <taxon>Basidiomycota</taxon>
        <taxon>Agaricomycotina</taxon>
        <taxon>Agaricomycetes</taxon>
        <taxon>Agaricomycetidae</taxon>
        <taxon>Agaricales</taxon>
        <taxon>Marasmiineae</taxon>
        <taxon>Marasmiaceae</taxon>
        <taxon>Tetrapyrgos</taxon>
    </lineage>
</organism>
<protein>
    <recommendedName>
        <fullName evidence="6">Aminoglycoside phosphotransferase domain-containing protein</fullName>
    </recommendedName>
</protein>
<name>A0A8H5H1W8_9AGAR</name>
<evidence type="ECO:0000256" key="4">
    <source>
        <dbReference type="ARBA" id="ARBA00022777"/>
    </source>
</evidence>
<evidence type="ECO:0000256" key="2">
    <source>
        <dbReference type="ARBA" id="ARBA00022679"/>
    </source>
</evidence>
<dbReference type="AlphaFoldDB" id="A0A8H5H1W8"/>
<dbReference type="SUPFAM" id="SSF56112">
    <property type="entry name" value="Protein kinase-like (PK-like)"/>
    <property type="match status" value="1"/>
</dbReference>
<dbReference type="PANTHER" id="PTHR34273">
    <property type="entry name" value="METHYLTHIORIBOSE KINASE"/>
    <property type="match status" value="1"/>
</dbReference>
<evidence type="ECO:0000256" key="5">
    <source>
        <dbReference type="ARBA" id="ARBA00022840"/>
    </source>
</evidence>
<accession>A0A8H5H1W8</accession>
<dbReference type="GO" id="GO:0005524">
    <property type="term" value="F:ATP binding"/>
    <property type="evidence" value="ECO:0007669"/>
    <property type="project" value="UniProtKB-KW"/>
</dbReference>
<keyword evidence="2" id="KW-0808">Transferase</keyword>
<keyword evidence="8" id="KW-1185">Reference proteome</keyword>
<gene>
    <name evidence="7" type="ORF">D9758_000553</name>
</gene>
<dbReference type="InterPro" id="IPR002575">
    <property type="entry name" value="Aminoglycoside_PTrfase"/>
</dbReference>
<dbReference type="Proteomes" id="UP000559256">
    <property type="component" value="Unassembled WGS sequence"/>
</dbReference>
<feature type="domain" description="Aminoglycoside phosphotransferase" evidence="6">
    <location>
        <begin position="79"/>
        <end position="277"/>
    </location>
</feature>
<evidence type="ECO:0000256" key="3">
    <source>
        <dbReference type="ARBA" id="ARBA00022741"/>
    </source>
</evidence>
<evidence type="ECO:0000313" key="8">
    <source>
        <dbReference type="Proteomes" id="UP000559256"/>
    </source>
</evidence>
<dbReference type="GO" id="GO:0016301">
    <property type="term" value="F:kinase activity"/>
    <property type="evidence" value="ECO:0007669"/>
    <property type="project" value="UniProtKB-KW"/>
</dbReference>
<dbReference type="Gene3D" id="3.30.200.20">
    <property type="entry name" value="Phosphorylase Kinase, domain 1"/>
    <property type="match status" value="1"/>
</dbReference>
<comment type="caution">
    <text evidence="7">The sequence shown here is derived from an EMBL/GenBank/DDBJ whole genome shotgun (WGS) entry which is preliminary data.</text>
</comment>
<proteinExistence type="inferred from homology"/>
<keyword evidence="4" id="KW-0418">Kinase</keyword>
<evidence type="ECO:0000313" key="7">
    <source>
        <dbReference type="EMBL" id="KAF5375149.1"/>
    </source>
</evidence>
<sequence length="366" mass="40624">MTTDLANIDELKEYLQKTPFASDGIDVLSGGTGNFACRVTLRAPYEGVSTAIVKHAKAYIFSTRDTSRLPFGLQRQKYEVEALKQVKSLLPADSLVTVPKVYFFDDKENVIIMEDSGLHSVPFKQLVMNGRCAPELGTKIGTALGDFLGKLHSWGKENISQVVDSFGAHQEAKTLSGWATYGRLVSTLDGSEELEALSGSALNVSAEDLDVVRDVGEKTQKVMLSAQETFLMGDFWPGNILVCLDDSGDLQRMYVIDWELTKPGLAGWDIGQLLAELDLLRRFHPSEREPVSKAISSFYESYSQAYPTDLDLWKTAVTHWGNHLVVWTPRVVWGDKQTTRETVLSGVKMIVDGQNGSSEDIYRLLM</sequence>
<evidence type="ECO:0000259" key="6">
    <source>
        <dbReference type="Pfam" id="PF01636"/>
    </source>
</evidence>
<dbReference type="InterPro" id="IPR011009">
    <property type="entry name" value="Kinase-like_dom_sf"/>
</dbReference>
<reference evidence="7 8" key="1">
    <citation type="journal article" date="2020" name="ISME J.">
        <title>Uncovering the hidden diversity of litter-decomposition mechanisms in mushroom-forming fungi.</title>
        <authorList>
            <person name="Floudas D."/>
            <person name="Bentzer J."/>
            <person name="Ahren D."/>
            <person name="Johansson T."/>
            <person name="Persson P."/>
            <person name="Tunlid A."/>
        </authorList>
    </citation>
    <scope>NUCLEOTIDE SEQUENCE [LARGE SCALE GENOMIC DNA]</scope>
    <source>
        <strain evidence="7 8">CBS 291.85</strain>
    </source>
</reference>
<dbReference type="Pfam" id="PF01636">
    <property type="entry name" value="APH"/>
    <property type="match status" value="1"/>
</dbReference>
<dbReference type="EMBL" id="JAACJM010000001">
    <property type="protein sequence ID" value="KAF5375149.1"/>
    <property type="molecule type" value="Genomic_DNA"/>
</dbReference>
<keyword evidence="5" id="KW-0067">ATP-binding</keyword>
<comment type="similarity">
    <text evidence="1">Belongs to the methylthioribose kinase family.</text>
</comment>
<dbReference type="OrthoDB" id="25129at2759"/>